<keyword evidence="1" id="KW-1185">Reference proteome</keyword>
<dbReference type="Pfam" id="PF06683">
    <property type="entry name" value="DUF1184"/>
    <property type="match status" value="1"/>
</dbReference>
<accession>A0A6J0NUM8</accession>
<dbReference type="GeneID" id="108858417"/>
<dbReference type="RefSeq" id="XP_018487846.2">
    <property type="nucleotide sequence ID" value="XM_018632344.2"/>
</dbReference>
<dbReference type="InterPro" id="IPR009568">
    <property type="entry name" value="DUF1184"/>
</dbReference>
<name>A0A6J0NUM8_RAPSA</name>
<organism evidence="1 2">
    <name type="scientific">Raphanus sativus</name>
    <name type="common">Radish</name>
    <name type="synonym">Raphanus raphanistrum var. sativus</name>
    <dbReference type="NCBI Taxonomy" id="3726"/>
    <lineage>
        <taxon>Eukaryota</taxon>
        <taxon>Viridiplantae</taxon>
        <taxon>Streptophyta</taxon>
        <taxon>Embryophyta</taxon>
        <taxon>Tracheophyta</taxon>
        <taxon>Spermatophyta</taxon>
        <taxon>Magnoliopsida</taxon>
        <taxon>eudicotyledons</taxon>
        <taxon>Gunneridae</taxon>
        <taxon>Pentapetalae</taxon>
        <taxon>rosids</taxon>
        <taxon>malvids</taxon>
        <taxon>Brassicales</taxon>
        <taxon>Brassicaceae</taxon>
        <taxon>Brassiceae</taxon>
        <taxon>Raphanus</taxon>
    </lineage>
</organism>
<dbReference type="OrthoDB" id="1047497at2759"/>
<evidence type="ECO:0000313" key="2">
    <source>
        <dbReference type="RefSeq" id="XP_018487846.2"/>
    </source>
</evidence>
<protein>
    <submittedName>
        <fullName evidence="2">Uncharacterized protein LOC108858417</fullName>
    </submittedName>
</protein>
<dbReference type="Proteomes" id="UP000504610">
    <property type="component" value="Chromosome 5"/>
</dbReference>
<dbReference type="KEGG" id="rsz:108858417"/>
<dbReference type="AlphaFoldDB" id="A0A6J0NUM8"/>
<reference evidence="2" key="2">
    <citation type="submission" date="2025-08" db="UniProtKB">
        <authorList>
            <consortium name="RefSeq"/>
        </authorList>
    </citation>
    <scope>IDENTIFICATION</scope>
    <source>
        <tissue evidence="2">Leaf</tissue>
    </source>
</reference>
<sequence>MEPSSICSSAISIISKQMESMSMTNGVLRRTKTIPQSRYSPYSSGSTSLSKQKEKQKEEAIRLGTELSIFVAEATFLLSNDIYSAVSFGCWLCKNVGNENYEGPVVGRLSCVFLHVFETYILSKMEAWCHDGDNSKQWELITASTQHFSFTVEALDRIVSVLKNGEVVKPSCLEYYNQEMKNLEEKLRSAKHVSQANGFEMNAIKATVPQMWMSLFQATPQGINPKISSNMSENYPR</sequence>
<gene>
    <name evidence="2" type="primary">LOC108858417</name>
</gene>
<evidence type="ECO:0000313" key="1">
    <source>
        <dbReference type="Proteomes" id="UP000504610"/>
    </source>
</evidence>
<reference evidence="1" key="1">
    <citation type="journal article" date="2019" name="Database">
        <title>The radish genome database (RadishGD): an integrated information resource for radish genomics.</title>
        <authorList>
            <person name="Yu H.J."/>
            <person name="Baek S."/>
            <person name="Lee Y.J."/>
            <person name="Cho A."/>
            <person name="Mun J.H."/>
        </authorList>
    </citation>
    <scope>NUCLEOTIDE SEQUENCE [LARGE SCALE GENOMIC DNA]</scope>
    <source>
        <strain evidence="1">cv. WK10039</strain>
    </source>
</reference>
<proteinExistence type="predicted"/>